<dbReference type="EMBL" id="AEQR01000002">
    <property type="protein sequence ID" value="EFW00311.1"/>
    <property type="molecule type" value="Genomic_DNA"/>
</dbReference>
<keyword evidence="2" id="KW-1185">Reference proteome</keyword>
<dbReference type="AlphaFoldDB" id="E7S807"/>
<protein>
    <recommendedName>
        <fullName evidence="3">DUF3013 family protein</fullName>
    </recommendedName>
</protein>
<organism evidence="1 2">
    <name type="scientific">Streptococcus australis ATCC 700641</name>
    <dbReference type="NCBI Taxonomy" id="888833"/>
    <lineage>
        <taxon>Bacteria</taxon>
        <taxon>Bacillati</taxon>
        <taxon>Bacillota</taxon>
        <taxon>Bacilli</taxon>
        <taxon>Lactobacillales</taxon>
        <taxon>Streptococcaceae</taxon>
        <taxon>Streptococcus</taxon>
    </lineage>
</organism>
<comment type="caution">
    <text evidence="1">The sequence shown here is derived from an EMBL/GenBank/DDBJ whole genome shotgun (WGS) entry which is preliminary data.</text>
</comment>
<dbReference type="Gene3D" id="3.40.50.11250">
    <property type="entry name" value="Protein of unknown function DUF3013"/>
    <property type="match status" value="1"/>
</dbReference>
<dbReference type="Proteomes" id="UP000002814">
    <property type="component" value="Unassembled WGS sequence"/>
</dbReference>
<reference evidence="1 2" key="1">
    <citation type="submission" date="2010-12" db="EMBL/GenBank/DDBJ databases">
        <authorList>
            <person name="Muzny D."/>
            <person name="Qin X."/>
            <person name="Deng J."/>
            <person name="Jiang H."/>
            <person name="Liu Y."/>
            <person name="Qu J."/>
            <person name="Song X.-Z."/>
            <person name="Zhang L."/>
            <person name="Thornton R."/>
            <person name="Coyle M."/>
            <person name="Francisco L."/>
            <person name="Jackson L."/>
            <person name="Javaid M."/>
            <person name="Korchina V."/>
            <person name="Kovar C."/>
            <person name="Mata R."/>
            <person name="Mathew T."/>
            <person name="Ngo R."/>
            <person name="Nguyen L."/>
            <person name="Nguyen N."/>
            <person name="Okwuonu G."/>
            <person name="Ongeri F."/>
            <person name="Pham C."/>
            <person name="Simmons D."/>
            <person name="Wilczek-Boney K."/>
            <person name="Hale W."/>
            <person name="Jakkamsetti A."/>
            <person name="Pham P."/>
            <person name="Ruth R."/>
            <person name="San Lucas F."/>
            <person name="Warren J."/>
            <person name="Zhang J."/>
            <person name="Zhao Z."/>
            <person name="Zhou C."/>
            <person name="Zhu D."/>
            <person name="Lee S."/>
            <person name="Bess C."/>
            <person name="Blankenburg K."/>
            <person name="Forbes L."/>
            <person name="Fu Q."/>
            <person name="Gubbala S."/>
            <person name="Hirani K."/>
            <person name="Jayaseelan J.C."/>
            <person name="Lara F."/>
            <person name="Munidasa M."/>
            <person name="Palculict T."/>
            <person name="Patil S."/>
            <person name="Pu L.-L."/>
            <person name="Saada N."/>
            <person name="Tang L."/>
            <person name="Weissenberger G."/>
            <person name="Zhu Y."/>
            <person name="Hemphill L."/>
            <person name="Shang Y."/>
            <person name="Youmans B."/>
            <person name="Ayvaz T."/>
            <person name="Ross M."/>
            <person name="Santibanez J."/>
            <person name="Aqrawi P."/>
            <person name="Gross S."/>
            <person name="Joshi V."/>
            <person name="Fowler G."/>
            <person name="Nazareth L."/>
            <person name="Reid J."/>
            <person name="Worley K."/>
            <person name="Petrosino J."/>
            <person name="Highlander S."/>
            <person name="Gibbs R."/>
        </authorList>
    </citation>
    <scope>NUCLEOTIDE SEQUENCE [LARGE SCALE GENOMIC DNA]</scope>
    <source>
        <strain evidence="1 2">ATCC 700641</strain>
    </source>
</reference>
<dbReference type="InterPro" id="IPR021380">
    <property type="entry name" value="DUF3013"/>
</dbReference>
<evidence type="ECO:0000313" key="1">
    <source>
        <dbReference type="EMBL" id="EFW00311.1"/>
    </source>
</evidence>
<dbReference type="HOGENOM" id="CLU_125827_0_0_9"/>
<dbReference type="eggNOG" id="ENOG5032W75">
    <property type="taxonomic scope" value="Bacteria"/>
</dbReference>
<evidence type="ECO:0008006" key="3">
    <source>
        <dbReference type="Google" id="ProtNLM"/>
    </source>
</evidence>
<dbReference type="Pfam" id="PF11217">
    <property type="entry name" value="DUF3013"/>
    <property type="match status" value="1"/>
</dbReference>
<name>E7S807_9STRE</name>
<gene>
    <name evidence="1" type="ORF">HMPREF9421_0140</name>
</gene>
<proteinExistence type="predicted"/>
<evidence type="ECO:0000313" key="2">
    <source>
        <dbReference type="Proteomes" id="UP000002814"/>
    </source>
</evidence>
<accession>E7S807</accession>
<sequence>MMSKYGFLDVLEEEMEKVFPFDFEINWDKKNHAVEVAFLLEVQNTGGVALVDESGEESDEDIFFEEAVIFYNPAKSHMEEDAYLTAIPYEPKKGLSREFLAYFATFLKDTAELALDDLMDFLADEEAESFEIVWNQEVFEEGKVGLEESTFYPYPRY</sequence>